<dbReference type="EMBL" id="QKWH01000001">
    <property type="protein sequence ID" value="PZR55157.1"/>
    <property type="molecule type" value="Genomic_DNA"/>
</dbReference>
<accession>A0A2W5WV39</accession>
<protein>
    <submittedName>
        <fullName evidence="2">Uncharacterized protein</fullName>
    </submittedName>
</protein>
<dbReference type="Proteomes" id="UP000248783">
    <property type="component" value="Unassembled WGS sequence"/>
</dbReference>
<keyword evidence="3" id="KW-1185">Reference proteome</keyword>
<gene>
    <name evidence="2" type="ORF">DNL40_01900</name>
</gene>
<dbReference type="InterPro" id="IPR018561">
    <property type="entry name" value="AosR"/>
</dbReference>
<feature type="compositionally biased region" description="Basic and acidic residues" evidence="1">
    <location>
        <begin position="63"/>
        <end position="81"/>
    </location>
</feature>
<evidence type="ECO:0000313" key="2">
    <source>
        <dbReference type="EMBL" id="PZR55157.1"/>
    </source>
</evidence>
<evidence type="ECO:0000256" key="1">
    <source>
        <dbReference type="SAM" id="MobiDB-lite"/>
    </source>
</evidence>
<name>A0A2W5WV39_9MICO</name>
<feature type="region of interest" description="Disordered" evidence="1">
    <location>
        <begin position="37"/>
        <end position="81"/>
    </location>
</feature>
<proteinExistence type="predicted"/>
<evidence type="ECO:0000313" key="3">
    <source>
        <dbReference type="Proteomes" id="UP000248783"/>
    </source>
</evidence>
<dbReference type="RefSeq" id="WP_111249521.1">
    <property type="nucleotide sequence ID" value="NZ_QKWH01000001.1"/>
</dbReference>
<reference evidence="2 3" key="1">
    <citation type="submission" date="2018-06" db="EMBL/GenBank/DDBJ databases">
        <title>Whole genome sequencing of a novel hydrocarbon degrading bacterial strain, PW21 isolated from oil contaminated produced water sample.</title>
        <authorList>
            <person name="Nagkirti P."/>
            <person name="Shaikh A."/>
            <person name="Gowdaman V."/>
            <person name="Engineer A.E."/>
            <person name="Dagar S."/>
            <person name="Dhakephalkar P.K."/>
        </authorList>
    </citation>
    <scope>NUCLEOTIDE SEQUENCE [LARGE SCALE GENOMIC DNA]</scope>
    <source>
        <strain evidence="2 3">PW21</strain>
    </source>
</reference>
<organism evidence="2 3">
    <name type="scientific">Xylanimonas oleitrophica</name>
    <dbReference type="NCBI Taxonomy" id="2607479"/>
    <lineage>
        <taxon>Bacteria</taxon>
        <taxon>Bacillati</taxon>
        <taxon>Actinomycetota</taxon>
        <taxon>Actinomycetes</taxon>
        <taxon>Micrococcales</taxon>
        <taxon>Promicromonosporaceae</taxon>
        <taxon>Xylanimonas</taxon>
    </lineage>
</organism>
<dbReference type="Pfam" id="PF09438">
    <property type="entry name" value="DUF2017"/>
    <property type="match status" value="1"/>
</dbReference>
<comment type="caution">
    <text evidence="2">The sequence shown here is derived from an EMBL/GenBank/DDBJ whole genome shotgun (WGS) entry which is preliminary data.</text>
</comment>
<dbReference type="AlphaFoldDB" id="A0A2W5WV39"/>
<sequence>MTPFRATPAGYEAFWEDAERQVIAGVAREVAVMLRDQAGLPERDEEDPLGALEATTQSTGTPREPDDPAARRLLPDASRRDDDVSAEFRHLTQTDIAAGKVRALERFADLVDGGDGRDGAGGGYGDADDEADLGLDDLEALGGADTVADLVDDLDGPEDGGTARPGIVVIGHDAARDAAAALTDVRLVVAQRLGLDTDDDVELLHDEVLADVVSDDPVRGLDADVRRYWGGIFVATGFAQQSLVEAMLDDLRGRRRPA</sequence>